<dbReference type="InterPro" id="IPR052520">
    <property type="entry name" value="ATL_DNA_repair"/>
</dbReference>
<accession>A0A921AXN0</accession>
<dbReference type="NCBIfam" id="TIGR00589">
    <property type="entry name" value="ogt"/>
    <property type="match status" value="1"/>
</dbReference>
<feature type="domain" description="Methylated-DNA-[protein]-cysteine S-methyltransferase DNA binding" evidence="2">
    <location>
        <begin position="2"/>
        <end position="81"/>
    </location>
</feature>
<dbReference type="RefSeq" id="WP_304123847.1">
    <property type="nucleotide sequence ID" value="NZ_DYZA01000233.1"/>
</dbReference>
<gene>
    <name evidence="3" type="ORF">K8W16_11310</name>
</gene>
<dbReference type="EMBL" id="DYZA01000233">
    <property type="protein sequence ID" value="HJD98220.1"/>
    <property type="molecule type" value="Genomic_DNA"/>
</dbReference>
<dbReference type="AlphaFoldDB" id="A0A921AXN0"/>
<dbReference type="InterPro" id="IPR036388">
    <property type="entry name" value="WH-like_DNA-bd_sf"/>
</dbReference>
<dbReference type="Proteomes" id="UP000698963">
    <property type="component" value="Unassembled WGS sequence"/>
</dbReference>
<dbReference type="InterPro" id="IPR036217">
    <property type="entry name" value="MethylDNA_cys_MeTrfase_DNAb"/>
</dbReference>
<organism evidence="3 4">
    <name type="scientific">Mailhella massiliensis</name>
    <dbReference type="NCBI Taxonomy" id="1903261"/>
    <lineage>
        <taxon>Bacteria</taxon>
        <taxon>Pseudomonadati</taxon>
        <taxon>Thermodesulfobacteriota</taxon>
        <taxon>Desulfovibrionia</taxon>
        <taxon>Desulfovibrionales</taxon>
        <taxon>Desulfovibrionaceae</taxon>
        <taxon>Mailhella</taxon>
    </lineage>
</organism>
<sequence length="97" mass="11092">MNFFERVYAVVRSVPPGQVISYGQVAFLAGNPRMARQVGWAMHACPEDVPWHRVLRKDGSLPELSPESTARQRRLLEKEGVTFDDEGRALRRYFDGD</sequence>
<proteinExistence type="predicted"/>
<dbReference type="GO" id="GO:0006281">
    <property type="term" value="P:DNA repair"/>
    <property type="evidence" value="ECO:0007669"/>
    <property type="project" value="InterPro"/>
</dbReference>
<dbReference type="CDD" id="cd06445">
    <property type="entry name" value="ATase"/>
    <property type="match status" value="1"/>
</dbReference>
<reference evidence="3" key="1">
    <citation type="journal article" date="2021" name="PeerJ">
        <title>Extensive microbial diversity within the chicken gut microbiome revealed by metagenomics and culture.</title>
        <authorList>
            <person name="Gilroy R."/>
            <person name="Ravi A."/>
            <person name="Getino M."/>
            <person name="Pursley I."/>
            <person name="Horton D.L."/>
            <person name="Alikhan N.F."/>
            <person name="Baker D."/>
            <person name="Gharbi K."/>
            <person name="Hall N."/>
            <person name="Watson M."/>
            <person name="Adriaenssens E.M."/>
            <person name="Foster-Nyarko E."/>
            <person name="Jarju S."/>
            <person name="Secka A."/>
            <person name="Antonio M."/>
            <person name="Oren A."/>
            <person name="Chaudhuri R.R."/>
            <person name="La Ragione R."/>
            <person name="Hildebrand F."/>
            <person name="Pallen M.J."/>
        </authorList>
    </citation>
    <scope>NUCLEOTIDE SEQUENCE</scope>
    <source>
        <strain evidence="3">ChiGjej2B2-19336</strain>
    </source>
</reference>
<keyword evidence="1" id="KW-0227">DNA damage</keyword>
<evidence type="ECO:0000313" key="4">
    <source>
        <dbReference type="Proteomes" id="UP000698963"/>
    </source>
</evidence>
<dbReference type="Pfam" id="PF01035">
    <property type="entry name" value="DNA_binding_1"/>
    <property type="match status" value="1"/>
</dbReference>
<evidence type="ECO:0000313" key="3">
    <source>
        <dbReference type="EMBL" id="HJD98220.1"/>
    </source>
</evidence>
<protein>
    <submittedName>
        <fullName evidence="3">MGMT family protein</fullName>
    </submittedName>
</protein>
<dbReference type="InterPro" id="IPR014048">
    <property type="entry name" value="MethylDNA_cys_MeTrfase_DNA-bd"/>
</dbReference>
<reference evidence="3" key="2">
    <citation type="submission" date="2021-09" db="EMBL/GenBank/DDBJ databases">
        <authorList>
            <person name="Gilroy R."/>
        </authorList>
    </citation>
    <scope>NUCLEOTIDE SEQUENCE</scope>
    <source>
        <strain evidence="3">ChiGjej2B2-19336</strain>
    </source>
</reference>
<comment type="caution">
    <text evidence="3">The sequence shown here is derived from an EMBL/GenBank/DDBJ whole genome shotgun (WGS) entry which is preliminary data.</text>
</comment>
<dbReference type="Gene3D" id="1.10.10.10">
    <property type="entry name" value="Winged helix-like DNA-binding domain superfamily/Winged helix DNA-binding domain"/>
    <property type="match status" value="1"/>
</dbReference>
<evidence type="ECO:0000256" key="1">
    <source>
        <dbReference type="ARBA" id="ARBA00022763"/>
    </source>
</evidence>
<evidence type="ECO:0000259" key="2">
    <source>
        <dbReference type="Pfam" id="PF01035"/>
    </source>
</evidence>
<dbReference type="SUPFAM" id="SSF46767">
    <property type="entry name" value="Methylated DNA-protein cysteine methyltransferase, C-terminal domain"/>
    <property type="match status" value="1"/>
</dbReference>
<dbReference type="GO" id="GO:0003824">
    <property type="term" value="F:catalytic activity"/>
    <property type="evidence" value="ECO:0007669"/>
    <property type="project" value="InterPro"/>
</dbReference>
<dbReference type="PANTHER" id="PTHR42942">
    <property type="entry name" value="6-O-METHYLGUANINE DNA METHYLTRANSFERASE"/>
    <property type="match status" value="1"/>
</dbReference>
<name>A0A921AXN0_9BACT</name>
<dbReference type="PANTHER" id="PTHR42942:SF1">
    <property type="entry name" value="ALKYLTRANSFERASE-LIKE PROTEIN 1"/>
    <property type="match status" value="1"/>
</dbReference>